<evidence type="ECO:0000313" key="2">
    <source>
        <dbReference type="EMBL" id="CAB5014340.1"/>
    </source>
</evidence>
<reference evidence="2" key="1">
    <citation type="submission" date="2020-05" db="EMBL/GenBank/DDBJ databases">
        <authorList>
            <person name="Chiriac C."/>
            <person name="Salcher M."/>
            <person name="Ghai R."/>
            <person name="Kavagutti S V."/>
        </authorList>
    </citation>
    <scope>NUCLEOTIDE SEQUENCE</scope>
</reference>
<accession>A0A6J7Q996</accession>
<dbReference type="EMBL" id="CAFBPD010000179">
    <property type="protein sequence ID" value="CAB5014340.1"/>
    <property type="molecule type" value="Genomic_DNA"/>
</dbReference>
<evidence type="ECO:0000256" key="1">
    <source>
        <dbReference type="SAM" id="MobiDB-lite"/>
    </source>
</evidence>
<proteinExistence type="predicted"/>
<feature type="compositionally biased region" description="Polar residues" evidence="1">
    <location>
        <begin position="79"/>
        <end position="93"/>
    </location>
</feature>
<dbReference type="AlphaFoldDB" id="A0A6J7Q996"/>
<feature type="region of interest" description="Disordered" evidence="1">
    <location>
        <begin position="73"/>
        <end position="108"/>
    </location>
</feature>
<gene>
    <name evidence="2" type="ORF">UFOPK4061_01031</name>
</gene>
<name>A0A6J7Q996_9ZZZZ</name>
<organism evidence="2">
    <name type="scientific">freshwater metagenome</name>
    <dbReference type="NCBI Taxonomy" id="449393"/>
    <lineage>
        <taxon>unclassified sequences</taxon>
        <taxon>metagenomes</taxon>
        <taxon>ecological metagenomes</taxon>
    </lineage>
</organism>
<feature type="region of interest" description="Disordered" evidence="1">
    <location>
        <begin position="1"/>
        <end position="26"/>
    </location>
</feature>
<sequence length="108" mass="11456">MKRNRDLAPKARAVVNSSHTHAPANMPHTMAMATRPSNEAFSADVVGLTEPRSEMKMTAPAAANTTLLSFRAVSRETSRSTTRWENVGTSRRSATYPPTAATGGPGSG</sequence>
<protein>
    <submittedName>
        <fullName evidence="2">Unannotated protein</fullName>
    </submittedName>
</protein>